<dbReference type="SUPFAM" id="SSF57850">
    <property type="entry name" value="RING/U-box"/>
    <property type="match status" value="1"/>
</dbReference>
<evidence type="ECO:0000256" key="3">
    <source>
        <dbReference type="ARBA" id="ARBA00022833"/>
    </source>
</evidence>
<proteinExistence type="predicted"/>
<dbReference type="PROSITE" id="PS50089">
    <property type="entry name" value="ZF_RING_2"/>
    <property type="match status" value="1"/>
</dbReference>
<dbReference type="InterPro" id="IPR017907">
    <property type="entry name" value="Znf_RING_CS"/>
</dbReference>
<evidence type="ECO:0000256" key="2">
    <source>
        <dbReference type="ARBA" id="ARBA00022771"/>
    </source>
</evidence>
<dbReference type="InterPro" id="IPR013083">
    <property type="entry name" value="Znf_RING/FYVE/PHD"/>
</dbReference>
<evidence type="ECO:0000313" key="6">
    <source>
        <dbReference type="Ensembl" id="ENSCCRP00010061275.1"/>
    </source>
</evidence>
<dbReference type="Ensembl" id="ENSCCRT00010067253.1">
    <property type="protein sequence ID" value="ENSCCRP00010061275.1"/>
    <property type="gene ID" value="ENSCCRG00010026053.1"/>
</dbReference>
<dbReference type="PROSITE" id="PS00518">
    <property type="entry name" value="ZF_RING_1"/>
    <property type="match status" value="1"/>
</dbReference>
<evidence type="ECO:0000259" key="5">
    <source>
        <dbReference type="PROSITE" id="PS50089"/>
    </source>
</evidence>
<dbReference type="AlphaFoldDB" id="A0A8C1LFJ3"/>
<keyword evidence="7" id="KW-1185">Reference proteome</keyword>
<feature type="domain" description="RING-type" evidence="5">
    <location>
        <begin position="11"/>
        <end position="54"/>
    </location>
</feature>
<dbReference type="PANTHER" id="PTHR25465:SF5">
    <property type="entry name" value="E3 UBIQUITIN_ISG15 LIGASE TRIM25-RELATED"/>
    <property type="match status" value="1"/>
</dbReference>
<dbReference type="InterPro" id="IPR001841">
    <property type="entry name" value="Znf_RING"/>
</dbReference>
<evidence type="ECO:0000256" key="1">
    <source>
        <dbReference type="ARBA" id="ARBA00022723"/>
    </source>
</evidence>
<organism evidence="6 7">
    <name type="scientific">Cyprinus carpio</name>
    <name type="common">Common carp</name>
    <dbReference type="NCBI Taxonomy" id="7962"/>
    <lineage>
        <taxon>Eukaryota</taxon>
        <taxon>Metazoa</taxon>
        <taxon>Chordata</taxon>
        <taxon>Craniata</taxon>
        <taxon>Vertebrata</taxon>
        <taxon>Euteleostomi</taxon>
        <taxon>Actinopterygii</taxon>
        <taxon>Neopterygii</taxon>
        <taxon>Teleostei</taxon>
        <taxon>Ostariophysi</taxon>
        <taxon>Cypriniformes</taxon>
        <taxon>Cyprinidae</taxon>
        <taxon>Cyprininae</taxon>
        <taxon>Cyprinus</taxon>
    </lineage>
</organism>
<accession>A0A8C1LFJ3</accession>
<name>A0A8C1LFJ3_CYPCA</name>
<sequence length="73" mass="8547">ARLEPKDHYKCPVCTEVFKDPVSIPCGHSYCKHCIEIYWSKPTHVGAYACPQCRKKFRGLSQCFVFRFFRTNS</sequence>
<keyword evidence="1" id="KW-0479">Metal-binding</keyword>
<dbReference type="PANTHER" id="PTHR25465">
    <property type="entry name" value="B-BOX DOMAIN CONTAINING"/>
    <property type="match status" value="1"/>
</dbReference>
<reference evidence="6" key="1">
    <citation type="submission" date="2025-08" db="UniProtKB">
        <authorList>
            <consortium name="Ensembl"/>
        </authorList>
    </citation>
    <scope>IDENTIFICATION</scope>
</reference>
<dbReference type="GO" id="GO:0008270">
    <property type="term" value="F:zinc ion binding"/>
    <property type="evidence" value="ECO:0007669"/>
    <property type="project" value="UniProtKB-KW"/>
</dbReference>
<evidence type="ECO:0000313" key="7">
    <source>
        <dbReference type="Proteomes" id="UP000694427"/>
    </source>
</evidence>
<reference evidence="6" key="2">
    <citation type="submission" date="2025-09" db="UniProtKB">
        <authorList>
            <consortium name="Ensembl"/>
        </authorList>
    </citation>
    <scope>IDENTIFICATION</scope>
</reference>
<evidence type="ECO:0000256" key="4">
    <source>
        <dbReference type="PROSITE-ProRule" id="PRU00175"/>
    </source>
</evidence>
<protein>
    <recommendedName>
        <fullName evidence="5">RING-type domain-containing protein</fullName>
    </recommendedName>
</protein>
<dbReference type="InterPro" id="IPR051051">
    <property type="entry name" value="E3_ubiq-ligase_TRIM/RNF"/>
</dbReference>
<dbReference type="Proteomes" id="UP000694427">
    <property type="component" value="Unplaced"/>
</dbReference>
<dbReference type="Gene3D" id="3.30.40.10">
    <property type="entry name" value="Zinc/RING finger domain, C3HC4 (zinc finger)"/>
    <property type="match status" value="1"/>
</dbReference>
<keyword evidence="3" id="KW-0862">Zinc</keyword>
<dbReference type="Pfam" id="PF15227">
    <property type="entry name" value="zf-C3HC4_4"/>
    <property type="match status" value="1"/>
</dbReference>
<keyword evidence="2 4" id="KW-0863">Zinc-finger</keyword>
<dbReference type="SMART" id="SM00184">
    <property type="entry name" value="RING"/>
    <property type="match status" value="1"/>
</dbReference>